<keyword evidence="1" id="KW-0812">Transmembrane</keyword>
<accession>A0A2W1BRC9</accession>
<keyword evidence="3" id="KW-1185">Reference proteome</keyword>
<reference evidence="2 3" key="1">
    <citation type="journal article" date="2017" name="BMC Biol.">
        <title>Genomic innovations, transcriptional plasticity and gene loss underlying the evolution and divergence of two highly polyphagous and invasive Helicoverpa pest species.</title>
        <authorList>
            <person name="Pearce S.L."/>
            <person name="Clarke D.F."/>
            <person name="East P.D."/>
            <person name="Elfekih S."/>
            <person name="Gordon K.H."/>
            <person name="Jermiin L.S."/>
            <person name="McGaughran A."/>
            <person name="Oakeshott J.G."/>
            <person name="Papanikolaou A."/>
            <person name="Perera O.P."/>
            <person name="Rane R.V."/>
            <person name="Richards S."/>
            <person name="Tay W.T."/>
            <person name="Walsh T.K."/>
            <person name="Anderson A."/>
            <person name="Anderson C.J."/>
            <person name="Asgari S."/>
            <person name="Board P.G."/>
            <person name="Bretschneider A."/>
            <person name="Campbell P.M."/>
            <person name="Chertemps T."/>
            <person name="Christeller J.T."/>
            <person name="Coppin C.W."/>
            <person name="Downes S.J."/>
            <person name="Duan G."/>
            <person name="Farnsworth C.A."/>
            <person name="Good R.T."/>
            <person name="Han L.B."/>
            <person name="Han Y.C."/>
            <person name="Hatje K."/>
            <person name="Horne I."/>
            <person name="Huang Y.P."/>
            <person name="Hughes D.S."/>
            <person name="Jacquin-Joly E."/>
            <person name="James W."/>
            <person name="Jhangiani S."/>
            <person name="Kollmar M."/>
            <person name="Kuwar S.S."/>
            <person name="Li S."/>
            <person name="Liu N.Y."/>
            <person name="Maibeche M.T."/>
            <person name="Miller J.R."/>
            <person name="Montagne N."/>
            <person name="Perry T."/>
            <person name="Qu J."/>
            <person name="Song S.V."/>
            <person name="Sutton G.G."/>
            <person name="Vogel H."/>
            <person name="Walenz B.P."/>
            <person name="Xu W."/>
            <person name="Zhang H.J."/>
            <person name="Zou Z."/>
            <person name="Batterham P."/>
            <person name="Edwards O.R."/>
            <person name="Feyereisen R."/>
            <person name="Gibbs R.A."/>
            <person name="Heckel D.G."/>
            <person name="McGrath A."/>
            <person name="Robin C."/>
            <person name="Scherer S.E."/>
            <person name="Worley K.C."/>
            <person name="Wu Y.D."/>
        </authorList>
    </citation>
    <scope>NUCLEOTIDE SEQUENCE [LARGE SCALE GENOMIC DNA]</scope>
    <source>
        <strain evidence="2">Harm_GR_Male_#8</strain>
        <tissue evidence="2">Whole organism</tissue>
    </source>
</reference>
<keyword evidence="1" id="KW-0472">Membrane</keyword>
<dbReference type="Proteomes" id="UP000249218">
    <property type="component" value="Unassembled WGS sequence"/>
</dbReference>
<name>A0A2W1BRC9_HELAM</name>
<dbReference type="EMBL" id="KZ149965">
    <property type="protein sequence ID" value="PZC76204.1"/>
    <property type="molecule type" value="Genomic_DNA"/>
</dbReference>
<dbReference type="AlphaFoldDB" id="A0A2W1BRC9"/>
<organism evidence="2 3">
    <name type="scientific">Helicoverpa armigera</name>
    <name type="common">Cotton bollworm</name>
    <name type="synonym">Heliothis armigera</name>
    <dbReference type="NCBI Taxonomy" id="29058"/>
    <lineage>
        <taxon>Eukaryota</taxon>
        <taxon>Metazoa</taxon>
        <taxon>Ecdysozoa</taxon>
        <taxon>Arthropoda</taxon>
        <taxon>Hexapoda</taxon>
        <taxon>Insecta</taxon>
        <taxon>Pterygota</taxon>
        <taxon>Neoptera</taxon>
        <taxon>Endopterygota</taxon>
        <taxon>Lepidoptera</taxon>
        <taxon>Glossata</taxon>
        <taxon>Ditrysia</taxon>
        <taxon>Noctuoidea</taxon>
        <taxon>Noctuidae</taxon>
        <taxon>Heliothinae</taxon>
        <taxon>Helicoverpa</taxon>
    </lineage>
</organism>
<feature type="transmembrane region" description="Helical" evidence="1">
    <location>
        <begin position="12"/>
        <end position="31"/>
    </location>
</feature>
<gene>
    <name evidence="2" type="primary">HaOG204884</name>
    <name evidence="2" type="ORF">B5X24_HaOG204884</name>
</gene>
<sequence>MCWRQVSKFQKTLLVLFLYLTLYLLVSYALAPDATVSFVSDELRVGNKYVLMFLLAPQQPVFSDAEGAAVFTSRRCGRCFITNNRGLLPLSEFDAVLVAGERGVLGQAMAHMDPGKWYLMEAVARCLRRRLVGCAREPRLTALGSRQVFDLCGLCSSLLQQRNASLSRGLN</sequence>
<evidence type="ECO:0000256" key="1">
    <source>
        <dbReference type="SAM" id="Phobius"/>
    </source>
</evidence>
<evidence type="ECO:0000313" key="2">
    <source>
        <dbReference type="EMBL" id="PZC76204.1"/>
    </source>
</evidence>
<protein>
    <submittedName>
        <fullName evidence="2">Uncharacterized protein</fullName>
    </submittedName>
</protein>
<evidence type="ECO:0000313" key="3">
    <source>
        <dbReference type="Proteomes" id="UP000249218"/>
    </source>
</evidence>
<dbReference type="OrthoDB" id="7178436at2759"/>
<proteinExistence type="predicted"/>
<keyword evidence="1" id="KW-1133">Transmembrane helix</keyword>